<reference evidence="1" key="2">
    <citation type="submission" date="2019-06" db="EMBL/GenBank/DDBJ databases">
        <title>Genomics analysis of Aphanomyces spp. identifies a new class of oomycete effector associated with host adaptation.</title>
        <authorList>
            <person name="Gaulin E."/>
        </authorList>
    </citation>
    <scope>NUCLEOTIDE SEQUENCE</scope>
    <source>
        <strain evidence="1">CBS 578.67</strain>
    </source>
</reference>
<proteinExistence type="predicted"/>
<gene>
    <name evidence="2" type="primary">Aste57867_22495</name>
    <name evidence="1" type="ORF">As57867_022425</name>
    <name evidence="2" type="ORF">ASTE57867_22495</name>
</gene>
<dbReference type="EMBL" id="CAADRA010007088">
    <property type="protein sequence ID" value="VFT99155.1"/>
    <property type="molecule type" value="Genomic_DNA"/>
</dbReference>
<dbReference type="Proteomes" id="UP000332933">
    <property type="component" value="Unassembled WGS sequence"/>
</dbReference>
<keyword evidence="3" id="KW-1185">Reference proteome</keyword>
<evidence type="ECO:0000313" key="1">
    <source>
        <dbReference type="EMBL" id="KAF0685659.1"/>
    </source>
</evidence>
<organism evidence="2 3">
    <name type="scientific">Aphanomyces stellatus</name>
    <dbReference type="NCBI Taxonomy" id="120398"/>
    <lineage>
        <taxon>Eukaryota</taxon>
        <taxon>Sar</taxon>
        <taxon>Stramenopiles</taxon>
        <taxon>Oomycota</taxon>
        <taxon>Saprolegniomycetes</taxon>
        <taxon>Saprolegniales</taxon>
        <taxon>Verrucalvaceae</taxon>
        <taxon>Aphanomyces</taxon>
    </lineage>
</organism>
<accession>A0A485LM33</accession>
<reference evidence="2 3" key="1">
    <citation type="submission" date="2019-03" db="EMBL/GenBank/DDBJ databases">
        <authorList>
            <person name="Gaulin E."/>
            <person name="Dumas B."/>
        </authorList>
    </citation>
    <scope>NUCLEOTIDE SEQUENCE [LARGE SCALE GENOMIC DNA]</scope>
    <source>
        <strain evidence="2">CBS 568.67</strain>
    </source>
</reference>
<protein>
    <submittedName>
        <fullName evidence="2">Aste57867_22495 protein</fullName>
    </submittedName>
</protein>
<evidence type="ECO:0000313" key="2">
    <source>
        <dbReference type="EMBL" id="VFT99155.1"/>
    </source>
</evidence>
<dbReference type="AlphaFoldDB" id="A0A485LM33"/>
<dbReference type="OrthoDB" id="10508395at2759"/>
<dbReference type="EMBL" id="VJMH01007062">
    <property type="protein sequence ID" value="KAF0685659.1"/>
    <property type="molecule type" value="Genomic_DNA"/>
</dbReference>
<name>A0A485LM33_9STRA</name>
<evidence type="ECO:0000313" key="3">
    <source>
        <dbReference type="Proteomes" id="UP000332933"/>
    </source>
</evidence>
<sequence>MGYWSPMLMEDAVMNRPLKLEKRMNDVETPEVETTEPKMCCCDALVLAPYFDDRSSISTDRSSCLSWDDSCESEDDCHVPVEDELEIICEQDLYAPEQRHSDAHALEDILMRHHTHDPTTSQELQEALSTLQGVHARVYDDRCLATLRPCYIQIELVHVACAVDRIHRSRPNGCPFVDALDRLERMIHDTWTDVLGLQHLSTSRQVHYAIL</sequence>